<sequence length="62" mass="7094">MTIKRWHLKATPAVKPKKTKSSINMSMVSLEDLFSPIEKLAAFRQNKKMAISLPITVWSQHV</sequence>
<gene>
    <name evidence="1" type="ORF">DFP81_101497</name>
</gene>
<dbReference type="RefSeq" id="WP_115896160.1">
    <property type="nucleotide sequence ID" value="NZ_QUNG01000001.1"/>
</dbReference>
<dbReference type="Proteomes" id="UP000256542">
    <property type="component" value="Unassembled WGS sequence"/>
</dbReference>
<dbReference type="AlphaFoldDB" id="A0A3E0DTN6"/>
<keyword evidence="2" id="KW-1185">Reference proteome</keyword>
<reference evidence="1 2" key="1">
    <citation type="submission" date="2018-08" db="EMBL/GenBank/DDBJ databases">
        <title>Genomic Encyclopedia of Type Strains, Phase III (KMG-III): the genomes of soil and plant-associated and newly described type strains.</title>
        <authorList>
            <person name="Whitman W."/>
        </authorList>
    </citation>
    <scope>NUCLEOTIDE SEQUENCE [LARGE SCALE GENOMIC DNA]</scope>
    <source>
        <strain evidence="1 2">CECT 7375</strain>
    </source>
</reference>
<comment type="caution">
    <text evidence="1">The sequence shown here is derived from an EMBL/GenBank/DDBJ whole genome shotgun (WGS) entry which is preliminary data.</text>
</comment>
<proteinExistence type="predicted"/>
<accession>A0A3E0DTN6</accession>
<evidence type="ECO:0000313" key="2">
    <source>
        <dbReference type="Proteomes" id="UP000256542"/>
    </source>
</evidence>
<dbReference type="EMBL" id="QUNG01000001">
    <property type="protein sequence ID" value="REG86927.1"/>
    <property type="molecule type" value="Genomic_DNA"/>
</dbReference>
<name>A0A3E0DTN6_9GAMM</name>
<organism evidence="1 2">
    <name type="scientific">Marinomonas pollencensis</name>
    <dbReference type="NCBI Taxonomy" id="491954"/>
    <lineage>
        <taxon>Bacteria</taxon>
        <taxon>Pseudomonadati</taxon>
        <taxon>Pseudomonadota</taxon>
        <taxon>Gammaproteobacteria</taxon>
        <taxon>Oceanospirillales</taxon>
        <taxon>Oceanospirillaceae</taxon>
        <taxon>Marinomonas</taxon>
    </lineage>
</organism>
<protein>
    <submittedName>
        <fullName evidence="1">Uncharacterized protein</fullName>
    </submittedName>
</protein>
<evidence type="ECO:0000313" key="1">
    <source>
        <dbReference type="EMBL" id="REG86927.1"/>
    </source>
</evidence>